<organism evidence="1 2">
    <name type="scientific">Teladorsagia circumcincta</name>
    <name type="common">Brown stomach worm</name>
    <name type="synonym">Ostertagia circumcincta</name>
    <dbReference type="NCBI Taxonomy" id="45464"/>
    <lineage>
        <taxon>Eukaryota</taxon>
        <taxon>Metazoa</taxon>
        <taxon>Ecdysozoa</taxon>
        <taxon>Nematoda</taxon>
        <taxon>Chromadorea</taxon>
        <taxon>Rhabditida</taxon>
        <taxon>Rhabditina</taxon>
        <taxon>Rhabditomorpha</taxon>
        <taxon>Strongyloidea</taxon>
        <taxon>Trichostrongylidae</taxon>
        <taxon>Teladorsagia</taxon>
    </lineage>
</organism>
<protein>
    <submittedName>
        <fullName evidence="1">Uncharacterized protein</fullName>
    </submittedName>
</protein>
<sequence>MALRKNLELTLKSVPAMAVAPPVPPHALPISCDFRKVSDFVHHRKCFPSTLVPFLRYACTV</sequence>
<dbReference type="Proteomes" id="UP000230423">
    <property type="component" value="Unassembled WGS sequence"/>
</dbReference>
<reference evidence="1 2" key="1">
    <citation type="submission" date="2015-09" db="EMBL/GenBank/DDBJ databases">
        <title>Draft genome of the parasitic nematode Teladorsagia circumcincta isolate WARC Sus (inbred).</title>
        <authorList>
            <person name="Mitreva M."/>
        </authorList>
    </citation>
    <scope>NUCLEOTIDE SEQUENCE [LARGE SCALE GENOMIC DNA]</scope>
    <source>
        <strain evidence="1 2">S</strain>
    </source>
</reference>
<evidence type="ECO:0000313" key="2">
    <source>
        <dbReference type="Proteomes" id="UP000230423"/>
    </source>
</evidence>
<dbReference type="AlphaFoldDB" id="A0A2G9TR72"/>
<dbReference type="EMBL" id="KZ355352">
    <property type="protein sequence ID" value="PIO60491.1"/>
    <property type="molecule type" value="Genomic_DNA"/>
</dbReference>
<feature type="non-terminal residue" evidence="1">
    <location>
        <position position="1"/>
    </location>
</feature>
<gene>
    <name evidence="1" type="ORF">TELCIR_18011</name>
</gene>
<accession>A0A2G9TR72</accession>
<proteinExistence type="predicted"/>
<name>A0A2G9TR72_TELCI</name>
<evidence type="ECO:0000313" key="1">
    <source>
        <dbReference type="EMBL" id="PIO60491.1"/>
    </source>
</evidence>
<keyword evidence="2" id="KW-1185">Reference proteome</keyword>